<feature type="compositionally biased region" description="Low complexity" evidence="1">
    <location>
        <begin position="175"/>
        <end position="185"/>
    </location>
</feature>
<proteinExistence type="predicted"/>
<dbReference type="InParanoid" id="A0A1V9XQ07"/>
<evidence type="ECO:0000256" key="1">
    <source>
        <dbReference type="SAM" id="MobiDB-lite"/>
    </source>
</evidence>
<evidence type="ECO:0000313" key="2">
    <source>
        <dbReference type="EMBL" id="OQR75482.1"/>
    </source>
</evidence>
<feature type="region of interest" description="Disordered" evidence="1">
    <location>
        <begin position="130"/>
        <end position="196"/>
    </location>
</feature>
<dbReference type="EMBL" id="MNPL01006315">
    <property type="protein sequence ID" value="OQR75482.1"/>
    <property type="molecule type" value="Genomic_DNA"/>
</dbReference>
<dbReference type="STRING" id="418985.A0A1V9XQ07"/>
<accession>A0A1V9XQ07</accession>
<feature type="non-terminal residue" evidence="2">
    <location>
        <position position="196"/>
    </location>
</feature>
<feature type="non-terminal residue" evidence="2">
    <location>
        <position position="1"/>
    </location>
</feature>
<feature type="compositionally biased region" description="Polar residues" evidence="1">
    <location>
        <begin position="156"/>
        <end position="166"/>
    </location>
</feature>
<comment type="caution">
    <text evidence="2">The sequence shown here is derived from an EMBL/GenBank/DDBJ whole genome shotgun (WGS) entry which is preliminary data.</text>
</comment>
<dbReference type="Proteomes" id="UP000192247">
    <property type="component" value="Unassembled WGS sequence"/>
</dbReference>
<dbReference type="OrthoDB" id="10258888at2759"/>
<dbReference type="AlphaFoldDB" id="A0A1V9XQ07"/>
<reference evidence="2 3" key="1">
    <citation type="journal article" date="2017" name="Gigascience">
        <title>Draft genome of the honey bee ectoparasitic mite, Tropilaelaps mercedesae, is shaped by the parasitic life history.</title>
        <authorList>
            <person name="Dong X."/>
            <person name="Armstrong S.D."/>
            <person name="Xia D."/>
            <person name="Makepeace B.L."/>
            <person name="Darby A.C."/>
            <person name="Kadowaki T."/>
        </authorList>
    </citation>
    <scope>NUCLEOTIDE SEQUENCE [LARGE SCALE GENOMIC DNA]</scope>
    <source>
        <strain evidence="2">Wuxi-XJTLU</strain>
    </source>
</reference>
<evidence type="ECO:0000313" key="3">
    <source>
        <dbReference type="Proteomes" id="UP000192247"/>
    </source>
</evidence>
<feature type="compositionally biased region" description="Low complexity" evidence="1">
    <location>
        <begin position="139"/>
        <end position="150"/>
    </location>
</feature>
<feature type="compositionally biased region" description="Polar residues" evidence="1">
    <location>
        <begin position="186"/>
        <end position="196"/>
    </location>
</feature>
<name>A0A1V9XQ07_9ACAR</name>
<keyword evidence="3" id="KW-1185">Reference proteome</keyword>
<organism evidence="2 3">
    <name type="scientific">Tropilaelaps mercedesae</name>
    <dbReference type="NCBI Taxonomy" id="418985"/>
    <lineage>
        <taxon>Eukaryota</taxon>
        <taxon>Metazoa</taxon>
        <taxon>Ecdysozoa</taxon>
        <taxon>Arthropoda</taxon>
        <taxon>Chelicerata</taxon>
        <taxon>Arachnida</taxon>
        <taxon>Acari</taxon>
        <taxon>Parasitiformes</taxon>
        <taxon>Mesostigmata</taxon>
        <taxon>Gamasina</taxon>
        <taxon>Dermanyssoidea</taxon>
        <taxon>Laelapidae</taxon>
        <taxon>Tropilaelaps</taxon>
    </lineage>
</organism>
<gene>
    <name evidence="2" type="ORF">BIW11_08387</name>
</gene>
<protein>
    <submittedName>
        <fullName evidence="2">Ankyrin repeat-containing protein-like</fullName>
    </submittedName>
</protein>
<sequence length="196" mass="21569">RTATADDSDLIRPRKVQRRPAHHLEHHLESLAGGSRGQIPHGNEDIVKTVGDSIRRYRLEHKLFSELQELKRHQIRSKQTNENVLVKRMVDHFRAEVLAPGMRDYAGSYTFREFERYLYGQLRDVATAADPDTVGGSSGPSSSASPLDPSFGHVTATGSSGPSSFHTVTLPPPATTTLPRPLVLASQRTPSPSKQG</sequence>